<protein>
    <recommendedName>
        <fullName evidence="3">Glycosyltransferase</fullName>
    </recommendedName>
</protein>
<dbReference type="EMBL" id="CP006586">
    <property type="protein sequence ID" value="AGW15232.1"/>
    <property type="molecule type" value="Genomic_DNA"/>
</dbReference>
<proteinExistence type="predicted"/>
<evidence type="ECO:0008006" key="3">
    <source>
        <dbReference type="Google" id="ProtNLM"/>
    </source>
</evidence>
<dbReference type="OrthoDB" id="453393at2"/>
<reference evidence="2" key="2">
    <citation type="submission" date="2013-07" db="EMBL/GenBank/DDBJ databases">
        <authorList>
            <person name="Morais-Silva F.O."/>
            <person name="Rezende A.M."/>
            <person name="Pimentel C."/>
            <person name="Resende D.M."/>
            <person name="Santos C.I."/>
            <person name="Clemente C."/>
            <person name="de Oliveira L.M."/>
            <person name="da Silva S.M."/>
            <person name="Costa D.A."/>
            <person name="Varela-Raposo A."/>
            <person name="Horacio E.C.A."/>
            <person name="Matos M."/>
            <person name="Flores O."/>
            <person name="Ruiz J.C."/>
            <person name="Rodrigues-Pousada C."/>
        </authorList>
    </citation>
    <scope>NUCLEOTIDE SEQUENCE [LARGE SCALE GENOMIC DNA]</scope>
    <source>
        <strain evidence="2">ATCC 19364 / DSM 1382 / NCIMB 9332 / VKM B-1759</strain>
        <plasmid evidence="2">Plasmid</plasmid>
    </source>
</reference>
<gene>
    <name evidence="1" type="ORF">DGI_4018</name>
</gene>
<accession>T2GGI3</accession>
<dbReference type="eggNOG" id="COG0438">
    <property type="taxonomic scope" value="Bacteria"/>
</dbReference>
<reference evidence="1 2" key="1">
    <citation type="journal article" date="2013" name="J. Bacteriol.">
        <title>Roles of HynAB and Ech, the only two hydrogenases found in the model sulfate reducer Desulfovibrio gigas.</title>
        <authorList>
            <person name="Morais-Silva F.O."/>
            <person name="Santos C.I."/>
            <person name="Rodrigues R."/>
            <person name="Pereira I.A."/>
            <person name="Rodrigues-Pousada C."/>
        </authorList>
    </citation>
    <scope>NUCLEOTIDE SEQUENCE [LARGE SCALE GENOMIC DNA]</scope>
    <source>
        <strain evidence="2">ATCC 19364 / DSM 1382 / NCIMB 9332 / VKM B-1759</strain>
        <plasmid evidence="2">Plasmid</plasmid>
    </source>
</reference>
<organism evidence="1 2">
    <name type="scientific">Megalodesulfovibrio gigas (strain ATCC 19364 / DSM 1382 / NCIMB 9332 / VKM B-1759)</name>
    <name type="common">Desulfovibrio gigas</name>
    <dbReference type="NCBI Taxonomy" id="1121448"/>
    <lineage>
        <taxon>Bacteria</taxon>
        <taxon>Pseudomonadati</taxon>
        <taxon>Thermodesulfobacteriota</taxon>
        <taxon>Desulfovibrionia</taxon>
        <taxon>Desulfovibrionales</taxon>
        <taxon>Desulfovibrionaceae</taxon>
        <taxon>Megalodesulfovibrio</taxon>
    </lineage>
</organism>
<name>T2GGI3_MEGG1</name>
<dbReference type="AlphaFoldDB" id="T2GGI3"/>
<dbReference type="HOGENOM" id="CLU_584911_0_0_7"/>
<keyword evidence="2" id="KW-1185">Reference proteome</keyword>
<dbReference type="SUPFAM" id="SSF53756">
    <property type="entry name" value="UDP-Glycosyltransferase/glycogen phosphorylase"/>
    <property type="match status" value="1"/>
</dbReference>
<dbReference type="Proteomes" id="UP000016587">
    <property type="component" value="Plasmid unnamed"/>
</dbReference>
<keyword evidence="1" id="KW-0614">Plasmid</keyword>
<evidence type="ECO:0000313" key="1">
    <source>
        <dbReference type="EMBL" id="AGW15232.1"/>
    </source>
</evidence>
<dbReference type="KEGG" id="dgg:DGI_4018"/>
<sequence length="457" mass="50294">MTAAHGPDVLLYNPLSGHGHLDSWLAMFVRLLLQRGHGVQVLTPGPQALLDRLAQDGLKRHSALRLLDWDAARENPSRVRRLLKTCRTAAENYHQRTPASIPTPEMSPVRRLKKRLLQGVVPPVYGLVAPWLPPRSAWDALPPYDAQDVAAGLLDPAQAAWRIAAAVASAPRPPALVCVMYMDMFSLSPARWQAWEQLCPLSWTGVRFVPSAPERLEPYYSLQSLRGMCLLDERERDAYAAALPGLDFALLPDTTFSSLPEVEPPLVATIRARARGRRVVFLGGSIGGQKNLARWEGLIRRADPARWFFVMVGEVHAHSLNAEEAAALERLTTAPPEHFLAHAAYLDDERDFNAVIAASSVIFAVYKRFAISSNMPGKAAALERPILAASGFLMGDRVTRYGIGRAVPEDDEAAMLAALEDLAAHPVPPARFAAYRADFSQDRLADVLTAHVRQCLE</sequence>
<dbReference type="PATRIC" id="fig|1121448.10.peg.3508"/>
<dbReference type="RefSeq" id="WP_021758424.1">
    <property type="nucleotide sequence ID" value="NC_022436.1"/>
</dbReference>
<evidence type="ECO:0000313" key="2">
    <source>
        <dbReference type="Proteomes" id="UP000016587"/>
    </source>
</evidence>
<geneLocation type="plasmid" evidence="2"/>